<evidence type="ECO:0000313" key="3">
    <source>
        <dbReference type="Proteomes" id="UP000765509"/>
    </source>
</evidence>
<sequence>MDYKLVGTTWAFKLKKNHLNQVTERKARLCAQGFRKTAEVEFNKKYAPMGILNSLRALIAHACIKKIYFHQIDIRSAFLNAPLNQNAYLNIPQGLNIDCKKYFLCLNKAI</sequence>
<evidence type="ECO:0000259" key="1">
    <source>
        <dbReference type="Pfam" id="PF07727"/>
    </source>
</evidence>
<comment type="caution">
    <text evidence="2">The sequence shown here is derived from an EMBL/GenBank/DDBJ whole genome shotgun (WGS) entry which is preliminary data.</text>
</comment>
<dbReference type="EMBL" id="AVOT02011110">
    <property type="protein sequence ID" value="MBW0491492.1"/>
    <property type="molecule type" value="Genomic_DNA"/>
</dbReference>
<reference evidence="2" key="1">
    <citation type="submission" date="2021-03" db="EMBL/GenBank/DDBJ databases">
        <title>Draft genome sequence of rust myrtle Austropuccinia psidii MF-1, a brazilian biotype.</title>
        <authorList>
            <person name="Quecine M.C."/>
            <person name="Pachon D.M.R."/>
            <person name="Bonatelli M.L."/>
            <person name="Correr F.H."/>
            <person name="Franceschini L.M."/>
            <person name="Leite T.F."/>
            <person name="Margarido G.R.A."/>
            <person name="Almeida C.A."/>
            <person name="Ferrarezi J.A."/>
            <person name="Labate C.A."/>
        </authorList>
    </citation>
    <scope>NUCLEOTIDE SEQUENCE</scope>
    <source>
        <strain evidence="2">MF-1</strain>
    </source>
</reference>
<evidence type="ECO:0000313" key="2">
    <source>
        <dbReference type="EMBL" id="MBW0491492.1"/>
    </source>
</evidence>
<organism evidence="2 3">
    <name type="scientific">Austropuccinia psidii MF-1</name>
    <dbReference type="NCBI Taxonomy" id="1389203"/>
    <lineage>
        <taxon>Eukaryota</taxon>
        <taxon>Fungi</taxon>
        <taxon>Dikarya</taxon>
        <taxon>Basidiomycota</taxon>
        <taxon>Pucciniomycotina</taxon>
        <taxon>Pucciniomycetes</taxon>
        <taxon>Pucciniales</taxon>
        <taxon>Sphaerophragmiaceae</taxon>
        <taxon>Austropuccinia</taxon>
    </lineage>
</organism>
<dbReference type="Pfam" id="PF07727">
    <property type="entry name" value="RVT_2"/>
    <property type="match status" value="1"/>
</dbReference>
<accession>A0A9Q3D073</accession>
<protein>
    <recommendedName>
        <fullName evidence="1">Reverse transcriptase Ty1/copia-type domain-containing protein</fullName>
    </recommendedName>
</protein>
<name>A0A9Q3D073_9BASI</name>
<dbReference type="AlphaFoldDB" id="A0A9Q3D073"/>
<dbReference type="InterPro" id="IPR013103">
    <property type="entry name" value="RVT_2"/>
</dbReference>
<keyword evidence="3" id="KW-1185">Reference proteome</keyword>
<proteinExistence type="predicted"/>
<gene>
    <name evidence="2" type="ORF">O181_031207</name>
</gene>
<feature type="domain" description="Reverse transcriptase Ty1/copia-type" evidence="1">
    <location>
        <begin position="2"/>
        <end position="109"/>
    </location>
</feature>
<dbReference type="Proteomes" id="UP000765509">
    <property type="component" value="Unassembled WGS sequence"/>
</dbReference>